<proteinExistence type="inferred from homology"/>
<comment type="cofactor">
    <cofactor evidence="1 7">
        <name>heme</name>
        <dbReference type="ChEBI" id="CHEBI:30413"/>
    </cofactor>
</comment>
<evidence type="ECO:0000256" key="8">
    <source>
        <dbReference type="RuleBase" id="RU000461"/>
    </source>
</evidence>
<dbReference type="InterPro" id="IPR017972">
    <property type="entry name" value="Cyt_P450_CS"/>
</dbReference>
<dbReference type="InterPro" id="IPR002401">
    <property type="entry name" value="Cyt_P450_E_grp-I"/>
</dbReference>
<gene>
    <name evidence="9" type="ORF">BO70DRAFT_429113</name>
</gene>
<dbReference type="GO" id="GO:0016705">
    <property type="term" value="F:oxidoreductase activity, acting on paired donors, with incorporation or reduction of molecular oxygen"/>
    <property type="evidence" value="ECO:0007669"/>
    <property type="project" value="InterPro"/>
</dbReference>
<keyword evidence="5 7" id="KW-0408">Iron</keyword>
<keyword evidence="10" id="KW-1185">Reference proteome</keyword>
<evidence type="ECO:0000256" key="7">
    <source>
        <dbReference type="PIRSR" id="PIRSR602401-1"/>
    </source>
</evidence>
<evidence type="ECO:0000256" key="2">
    <source>
        <dbReference type="ARBA" id="ARBA00010617"/>
    </source>
</evidence>
<dbReference type="InterPro" id="IPR001128">
    <property type="entry name" value="Cyt_P450"/>
</dbReference>
<dbReference type="GO" id="GO:0020037">
    <property type="term" value="F:heme binding"/>
    <property type="evidence" value="ECO:0007669"/>
    <property type="project" value="InterPro"/>
</dbReference>
<dbReference type="RefSeq" id="XP_025399266.1">
    <property type="nucleotide sequence ID" value="XM_025548039.1"/>
</dbReference>
<comment type="caution">
    <text evidence="9">The sequence shown here is derived from an EMBL/GenBank/DDBJ whole genome shotgun (WGS) entry which is preliminary data.</text>
</comment>
<feature type="binding site" description="axial binding residue" evidence="7">
    <location>
        <position position="471"/>
    </location>
    <ligand>
        <name>heme</name>
        <dbReference type="ChEBI" id="CHEBI:30413"/>
    </ligand>
    <ligandPart>
        <name>Fe</name>
        <dbReference type="ChEBI" id="CHEBI:18248"/>
    </ligandPart>
</feature>
<organism evidence="9 10">
    <name type="scientific">Aspergillus heteromorphus CBS 117.55</name>
    <dbReference type="NCBI Taxonomy" id="1448321"/>
    <lineage>
        <taxon>Eukaryota</taxon>
        <taxon>Fungi</taxon>
        <taxon>Dikarya</taxon>
        <taxon>Ascomycota</taxon>
        <taxon>Pezizomycotina</taxon>
        <taxon>Eurotiomycetes</taxon>
        <taxon>Eurotiomycetidae</taxon>
        <taxon>Eurotiales</taxon>
        <taxon>Aspergillaceae</taxon>
        <taxon>Aspergillus</taxon>
        <taxon>Aspergillus subgen. Circumdati</taxon>
    </lineage>
</organism>
<evidence type="ECO:0000256" key="4">
    <source>
        <dbReference type="ARBA" id="ARBA00023002"/>
    </source>
</evidence>
<dbReference type="InterPro" id="IPR050121">
    <property type="entry name" value="Cytochrome_P450_monoxygenase"/>
</dbReference>
<reference evidence="9 10" key="1">
    <citation type="submission" date="2016-12" db="EMBL/GenBank/DDBJ databases">
        <title>The genomes of Aspergillus section Nigri reveals drivers in fungal speciation.</title>
        <authorList>
            <consortium name="DOE Joint Genome Institute"/>
            <person name="Vesth T.C."/>
            <person name="Nybo J."/>
            <person name="Theobald S."/>
            <person name="Brandl J."/>
            <person name="Frisvad J.C."/>
            <person name="Nielsen K.F."/>
            <person name="Lyhne E.K."/>
            <person name="Kogle M.E."/>
            <person name="Kuo A."/>
            <person name="Riley R."/>
            <person name="Clum A."/>
            <person name="Nolan M."/>
            <person name="Lipzen A."/>
            <person name="Salamov A."/>
            <person name="Henrissat B."/>
            <person name="Wiebenga A."/>
            <person name="De Vries R.P."/>
            <person name="Grigoriev I.V."/>
            <person name="Mortensen U.H."/>
            <person name="Andersen M.R."/>
            <person name="Baker S.E."/>
        </authorList>
    </citation>
    <scope>NUCLEOTIDE SEQUENCE [LARGE SCALE GENOMIC DNA]</scope>
    <source>
        <strain evidence="9 10">CBS 117.55</strain>
    </source>
</reference>
<dbReference type="AlphaFoldDB" id="A0A317W8F5"/>
<dbReference type="PROSITE" id="PS00086">
    <property type="entry name" value="CYTOCHROME_P450"/>
    <property type="match status" value="1"/>
</dbReference>
<dbReference type="InterPro" id="IPR036396">
    <property type="entry name" value="Cyt_P450_sf"/>
</dbReference>
<dbReference type="Gene3D" id="1.10.630.10">
    <property type="entry name" value="Cytochrome P450"/>
    <property type="match status" value="1"/>
</dbReference>
<dbReference type="OrthoDB" id="3934656at2759"/>
<dbReference type="GO" id="GO:0005506">
    <property type="term" value="F:iron ion binding"/>
    <property type="evidence" value="ECO:0007669"/>
    <property type="project" value="InterPro"/>
</dbReference>
<dbReference type="VEuPathDB" id="FungiDB:BO70DRAFT_429113"/>
<dbReference type="Proteomes" id="UP000247233">
    <property type="component" value="Unassembled WGS sequence"/>
</dbReference>
<dbReference type="EMBL" id="MSFL01000012">
    <property type="protein sequence ID" value="PWY82001.1"/>
    <property type="molecule type" value="Genomic_DNA"/>
</dbReference>
<keyword evidence="4 8" id="KW-0560">Oxidoreductase</keyword>
<keyword evidence="6 8" id="KW-0503">Monooxygenase</keyword>
<evidence type="ECO:0000256" key="5">
    <source>
        <dbReference type="ARBA" id="ARBA00023004"/>
    </source>
</evidence>
<dbReference type="Pfam" id="PF00067">
    <property type="entry name" value="p450"/>
    <property type="match status" value="1"/>
</dbReference>
<dbReference type="PANTHER" id="PTHR24305">
    <property type="entry name" value="CYTOCHROME P450"/>
    <property type="match status" value="1"/>
</dbReference>
<evidence type="ECO:0000256" key="1">
    <source>
        <dbReference type="ARBA" id="ARBA00001971"/>
    </source>
</evidence>
<keyword evidence="7 8" id="KW-0349">Heme</keyword>
<dbReference type="SUPFAM" id="SSF48264">
    <property type="entry name" value="Cytochrome P450"/>
    <property type="match status" value="1"/>
</dbReference>
<protein>
    <submittedName>
        <fullName evidence="9">Putative P450 monooxygenase</fullName>
    </submittedName>
</protein>
<sequence>MSSISISEMGTRALALCTIRNAPLSVVGFVALRFLYQIIHYRFFHPLRRYPGPFWASVTRLWQAWHLFWGSDLEVHWKAVQKYGPVVRVSPTMLLVADSTLLPTVYHRRDTKSRFYLSDYWESKGSVMIRDPAQHAAHRRLVGATYSMSNIQRMESLLDKHILRWFDKIDRTYVQQQMPVDFAEWTTFLSYDTLTDVGFRNPQGFIEAGSDVGGMIKAFRLGTLAFTTAGRLYPFFGWLPHTWLRRFLVVRPGQKLGFGVVMERAKKILDERTQALAEGRAIKPEKGDGSYDFLQAFMDTRTPEGEPLSSENIQTEIFVLLGAGVDGFTAMCSALLAEVLSRPPIFTRLMEEIKGAVVAGELSQPVPTYAEVARSLPFFVACVRETLRVHPVGSTALPRVVTADGPELFLAGSRVPPGTEVGASPWICHRDRAIYGADAEVFNPDRWLGDPAQVRLYEKHNFAWGYGSRVCLGKHFATMLLYKAPIALFLTFEAALCPETLETPKPQVGCSGPSLRWRDVWVNLRKRKPWVAQEGTETRVDGKTAGKGA</sequence>
<dbReference type="PANTHER" id="PTHR24305:SF85">
    <property type="entry name" value="P450, PUTATIVE (EUROFUNG)-RELATED"/>
    <property type="match status" value="1"/>
</dbReference>
<dbReference type="PRINTS" id="PR00385">
    <property type="entry name" value="P450"/>
</dbReference>
<dbReference type="GeneID" id="37070276"/>
<dbReference type="STRING" id="1448321.A0A317W8F5"/>
<dbReference type="PRINTS" id="PR00463">
    <property type="entry name" value="EP450I"/>
</dbReference>
<comment type="similarity">
    <text evidence="2 8">Belongs to the cytochrome P450 family.</text>
</comment>
<accession>A0A317W8F5</accession>
<keyword evidence="3 7" id="KW-0479">Metal-binding</keyword>
<dbReference type="GO" id="GO:0004497">
    <property type="term" value="F:monooxygenase activity"/>
    <property type="evidence" value="ECO:0007669"/>
    <property type="project" value="UniProtKB-KW"/>
</dbReference>
<evidence type="ECO:0000313" key="9">
    <source>
        <dbReference type="EMBL" id="PWY82001.1"/>
    </source>
</evidence>
<evidence type="ECO:0000313" key="10">
    <source>
        <dbReference type="Proteomes" id="UP000247233"/>
    </source>
</evidence>
<evidence type="ECO:0000256" key="3">
    <source>
        <dbReference type="ARBA" id="ARBA00022723"/>
    </source>
</evidence>
<name>A0A317W8F5_9EURO</name>
<evidence type="ECO:0000256" key="6">
    <source>
        <dbReference type="ARBA" id="ARBA00023033"/>
    </source>
</evidence>